<dbReference type="AlphaFoldDB" id="A0A498R727"/>
<dbReference type="RefSeq" id="WP_122627666.1">
    <property type="nucleotide sequence ID" value="NZ_UPPP01000067.1"/>
</dbReference>
<evidence type="ECO:0000256" key="5">
    <source>
        <dbReference type="SAM" id="SignalP"/>
    </source>
</evidence>
<name>A0A498R727_9FIRM</name>
<accession>A0A498R727</accession>
<reference evidence="7 8" key="1">
    <citation type="submission" date="2018-06" db="EMBL/GenBank/DDBJ databases">
        <authorList>
            <person name="Strepis N."/>
        </authorList>
    </citation>
    <scope>NUCLEOTIDE SEQUENCE [LARGE SCALE GENOMIC DNA]</scope>
    <source>
        <strain evidence="7">LUCI</strain>
    </source>
</reference>
<dbReference type="GO" id="GO:0006865">
    <property type="term" value="P:amino acid transport"/>
    <property type="evidence" value="ECO:0007669"/>
    <property type="project" value="UniProtKB-KW"/>
</dbReference>
<dbReference type="InterPro" id="IPR000709">
    <property type="entry name" value="Leu_Ile_Val-bd"/>
</dbReference>
<keyword evidence="3 5" id="KW-0732">Signal</keyword>
<keyword evidence="4" id="KW-0029">Amino-acid transport</keyword>
<evidence type="ECO:0000256" key="3">
    <source>
        <dbReference type="ARBA" id="ARBA00022729"/>
    </source>
</evidence>
<dbReference type="PROSITE" id="PS51257">
    <property type="entry name" value="PROKAR_LIPOPROTEIN"/>
    <property type="match status" value="1"/>
</dbReference>
<evidence type="ECO:0000313" key="7">
    <source>
        <dbReference type="EMBL" id="VBB06720.1"/>
    </source>
</evidence>
<proteinExistence type="inferred from homology"/>
<dbReference type="SUPFAM" id="SSF53822">
    <property type="entry name" value="Periplasmic binding protein-like I"/>
    <property type="match status" value="1"/>
</dbReference>
<keyword evidence="2" id="KW-0813">Transport</keyword>
<evidence type="ECO:0000256" key="1">
    <source>
        <dbReference type="ARBA" id="ARBA00010062"/>
    </source>
</evidence>
<dbReference type="OrthoDB" id="9783240at2"/>
<feature type="chain" id="PRO_5039651907" description="Leucine-binding protein domain-containing protein" evidence="5">
    <location>
        <begin position="24"/>
        <end position="389"/>
    </location>
</feature>
<dbReference type="PRINTS" id="PR00337">
    <property type="entry name" value="LEUILEVALBP"/>
</dbReference>
<feature type="signal peptide" evidence="5">
    <location>
        <begin position="1"/>
        <end position="23"/>
    </location>
</feature>
<dbReference type="Pfam" id="PF13458">
    <property type="entry name" value="Peripla_BP_6"/>
    <property type="match status" value="1"/>
</dbReference>
<dbReference type="CDD" id="cd06347">
    <property type="entry name" value="PBP1_ABC_LivK_ligand_binding-like"/>
    <property type="match status" value="1"/>
</dbReference>
<sequence>MYKTGFKLTAIIMAMLFMAGFLAGCGGSPAANTIKIGILDELTGGNATMGTSAANGAKLAIKEANAKGGVLGKQIQAVIADNKSEPSESANAMTKLITQDQVAAVTGIFASSNAIAASSVAEANKVPFLAAGATNPKVTVDDKTGKVKDYTFRVCFIDPFQGTVGANFVLNTLQLKKAALLIDNSSDYSKGLATFFKDAFTKGGGSILAEEAYLQKDQDFKTILTKIKALDPEVIYVPGYYEEVGKIVKQARELGITVPIVGGDGWDSPKLVEIASAAALNNTYFTNHYSIDNPSAASKAFVEAYKKEYGQAPDALAVLGYDAANVLIDAIKRANSADPAKIRAALAATKDYPGITGAITINATHDAVKNAVIIEMKDGKQTFKATVKP</sequence>
<dbReference type="PANTHER" id="PTHR30483">
    <property type="entry name" value="LEUCINE-SPECIFIC-BINDING PROTEIN"/>
    <property type="match status" value="1"/>
</dbReference>
<evidence type="ECO:0000259" key="6">
    <source>
        <dbReference type="Pfam" id="PF13458"/>
    </source>
</evidence>
<dbReference type="InterPro" id="IPR028081">
    <property type="entry name" value="Leu-bd"/>
</dbReference>
<dbReference type="InterPro" id="IPR051010">
    <property type="entry name" value="BCAA_transport"/>
</dbReference>
<dbReference type="Proteomes" id="UP000277811">
    <property type="component" value="Unassembled WGS sequence"/>
</dbReference>
<dbReference type="Gene3D" id="3.40.50.2300">
    <property type="match status" value="2"/>
</dbReference>
<protein>
    <recommendedName>
        <fullName evidence="6">Leucine-binding protein domain-containing protein</fullName>
    </recommendedName>
</protein>
<evidence type="ECO:0000313" key="8">
    <source>
        <dbReference type="Proteomes" id="UP000277811"/>
    </source>
</evidence>
<feature type="domain" description="Leucine-binding protein" evidence="6">
    <location>
        <begin position="33"/>
        <end position="379"/>
    </location>
</feature>
<dbReference type="EMBL" id="UPPP01000067">
    <property type="protein sequence ID" value="VBB06720.1"/>
    <property type="molecule type" value="Genomic_DNA"/>
</dbReference>
<dbReference type="PANTHER" id="PTHR30483:SF6">
    <property type="entry name" value="PERIPLASMIC BINDING PROTEIN OF ABC TRANSPORTER FOR NATURAL AMINO ACIDS"/>
    <property type="match status" value="1"/>
</dbReference>
<gene>
    <name evidence="7" type="ORF">LUCI_1956</name>
</gene>
<organism evidence="7 8">
    <name type="scientific">Lucifera butyrica</name>
    <dbReference type="NCBI Taxonomy" id="1351585"/>
    <lineage>
        <taxon>Bacteria</taxon>
        <taxon>Bacillati</taxon>
        <taxon>Bacillota</taxon>
        <taxon>Negativicutes</taxon>
        <taxon>Veillonellales</taxon>
        <taxon>Veillonellaceae</taxon>
        <taxon>Lucifera</taxon>
    </lineage>
</organism>
<evidence type="ECO:0000256" key="2">
    <source>
        <dbReference type="ARBA" id="ARBA00022448"/>
    </source>
</evidence>
<keyword evidence="8" id="KW-1185">Reference proteome</keyword>
<dbReference type="InterPro" id="IPR028082">
    <property type="entry name" value="Peripla_BP_I"/>
</dbReference>
<evidence type="ECO:0000256" key="4">
    <source>
        <dbReference type="ARBA" id="ARBA00022970"/>
    </source>
</evidence>
<comment type="similarity">
    <text evidence="1">Belongs to the leucine-binding protein family.</text>
</comment>